<sequence length="165" mass="18572">MVAVVEHSTISPPPDSNIPAELSLPVVFFDMVWYDYPANQSVLFFDFPGCSKSHFLDTIVPDLKRSLSLTLAQYLPLSGKIIHPTEPLEISPSYDTNPGIRFPFWFLNPAPIFLISPEANPGLVRNFTLLPLVYRRPPVRRTLSLALFWLSRLHCFPGRAFASAS</sequence>
<protein>
    <submittedName>
        <fullName evidence="3">Anthocyanidin 3-o-glucoside 6''-o-acyltransferase</fullName>
    </submittedName>
</protein>
<gene>
    <name evidence="3" type="ORF">PHJA_000663900</name>
</gene>
<proteinExistence type="predicted"/>
<evidence type="ECO:0000256" key="1">
    <source>
        <dbReference type="ARBA" id="ARBA00022679"/>
    </source>
</evidence>
<evidence type="ECO:0000313" key="4">
    <source>
        <dbReference type="Proteomes" id="UP000653305"/>
    </source>
</evidence>
<dbReference type="InterPro" id="IPR023213">
    <property type="entry name" value="CAT-like_dom_sf"/>
</dbReference>
<dbReference type="EMBL" id="BMAC01000101">
    <property type="protein sequence ID" value="GFP85202.1"/>
    <property type="molecule type" value="Genomic_DNA"/>
</dbReference>
<dbReference type="AlphaFoldDB" id="A0A830BG88"/>
<dbReference type="Gene3D" id="3.30.559.10">
    <property type="entry name" value="Chloramphenicol acetyltransferase-like domain"/>
    <property type="match status" value="1"/>
</dbReference>
<dbReference type="Pfam" id="PF02458">
    <property type="entry name" value="Transferase"/>
    <property type="match status" value="1"/>
</dbReference>
<dbReference type="GO" id="GO:0016747">
    <property type="term" value="F:acyltransferase activity, transferring groups other than amino-acyl groups"/>
    <property type="evidence" value="ECO:0007669"/>
    <property type="project" value="UniProtKB-ARBA"/>
</dbReference>
<evidence type="ECO:0000256" key="2">
    <source>
        <dbReference type="ARBA" id="ARBA00023315"/>
    </source>
</evidence>
<accession>A0A830BG88</accession>
<dbReference type="OrthoDB" id="1862401at2759"/>
<dbReference type="Proteomes" id="UP000653305">
    <property type="component" value="Unassembled WGS sequence"/>
</dbReference>
<reference evidence="3" key="1">
    <citation type="submission" date="2020-07" db="EMBL/GenBank/DDBJ databases">
        <title>Ethylene signaling mediates host invasion by parasitic plants.</title>
        <authorList>
            <person name="Yoshida S."/>
        </authorList>
    </citation>
    <scope>NUCLEOTIDE SEQUENCE</scope>
    <source>
        <strain evidence="3">Okayama</strain>
    </source>
</reference>
<dbReference type="PANTHER" id="PTHR31625">
    <property type="match status" value="1"/>
</dbReference>
<dbReference type="InterPro" id="IPR051504">
    <property type="entry name" value="Plant_metabolite_acyltrans"/>
</dbReference>
<keyword evidence="2 3" id="KW-0012">Acyltransferase</keyword>
<comment type="caution">
    <text evidence="3">The sequence shown here is derived from an EMBL/GenBank/DDBJ whole genome shotgun (WGS) entry which is preliminary data.</text>
</comment>
<keyword evidence="1 3" id="KW-0808">Transferase</keyword>
<keyword evidence="4" id="KW-1185">Reference proteome</keyword>
<organism evidence="3 4">
    <name type="scientific">Phtheirospermum japonicum</name>
    <dbReference type="NCBI Taxonomy" id="374723"/>
    <lineage>
        <taxon>Eukaryota</taxon>
        <taxon>Viridiplantae</taxon>
        <taxon>Streptophyta</taxon>
        <taxon>Embryophyta</taxon>
        <taxon>Tracheophyta</taxon>
        <taxon>Spermatophyta</taxon>
        <taxon>Magnoliopsida</taxon>
        <taxon>eudicotyledons</taxon>
        <taxon>Gunneridae</taxon>
        <taxon>Pentapetalae</taxon>
        <taxon>asterids</taxon>
        <taxon>lamiids</taxon>
        <taxon>Lamiales</taxon>
        <taxon>Orobanchaceae</taxon>
        <taxon>Orobanchaceae incertae sedis</taxon>
        <taxon>Phtheirospermum</taxon>
    </lineage>
</organism>
<evidence type="ECO:0000313" key="3">
    <source>
        <dbReference type="EMBL" id="GFP85202.1"/>
    </source>
</evidence>
<name>A0A830BG88_9LAMI</name>